<comment type="caution">
    <text evidence="2">The sequence shown here is derived from an EMBL/GenBank/DDBJ whole genome shotgun (WGS) entry which is preliminary data.</text>
</comment>
<gene>
    <name evidence="2" type="ORF">O3P69_009734</name>
</gene>
<reference evidence="2 3" key="1">
    <citation type="submission" date="2023-03" db="EMBL/GenBank/DDBJ databases">
        <title>High-quality genome of Scylla paramamosain provides insights in environmental adaptation.</title>
        <authorList>
            <person name="Zhang L."/>
        </authorList>
    </citation>
    <scope>NUCLEOTIDE SEQUENCE [LARGE SCALE GENOMIC DNA]</scope>
    <source>
        <strain evidence="2">LZ_2023a</strain>
        <tissue evidence="2">Muscle</tissue>
    </source>
</reference>
<evidence type="ECO:0000256" key="1">
    <source>
        <dbReference type="SAM" id="MobiDB-lite"/>
    </source>
</evidence>
<accession>A0AAW0SER7</accession>
<evidence type="ECO:0000313" key="3">
    <source>
        <dbReference type="Proteomes" id="UP001487740"/>
    </source>
</evidence>
<organism evidence="2 3">
    <name type="scientific">Scylla paramamosain</name>
    <name type="common">Mud crab</name>
    <dbReference type="NCBI Taxonomy" id="85552"/>
    <lineage>
        <taxon>Eukaryota</taxon>
        <taxon>Metazoa</taxon>
        <taxon>Ecdysozoa</taxon>
        <taxon>Arthropoda</taxon>
        <taxon>Crustacea</taxon>
        <taxon>Multicrustacea</taxon>
        <taxon>Malacostraca</taxon>
        <taxon>Eumalacostraca</taxon>
        <taxon>Eucarida</taxon>
        <taxon>Decapoda</taxon>
        <taxon>Pleocyemata</taxon>
        <taxon>Brachyura</taxon>
        <taxon>Eubrachyura</taxon>
        <taxon>Portunoidea</taxon>
        <taxon>Portunidae</taxon>
        <taxon>Portuninae</taxon>
        <taxon>Scylla</taxon>
    </lineage>
</organism>
<feature type="non-terminal residue" evidence="2">
    <location>
        <position position="1"/>
    </location>
</feature>
<feature type="compositionally biased region" description="Basic residues" evidence="1">
    <location>
        <begin position="126"/>
        <end position="137"/>
    </location>
</feature>
<evidence type="ECO:0000313" key="2">
    <source>
        <dbReference type="EMBL" id="KAK8372772.1"/>
    </source>
</evidence>
<sequence>ISLVCYIASGHVSVFSLSSLRQLIYIDFLPLVNLRNGGAPEEPTQTSVVDPAMGEETSGGPCEVTPRCLSGSPPQRQHYHQQERTSTSSSSSWPQHRAQSKQVVTQRVACHTPPMPPPLQSAAAKLPKHKSVHASGT</sequence>
<dbReference type="Proteomes" id="UP001487740">
    <property type="component" value="Unassembled WGS sequence"/>
</dbReference>
<protein>
    <submittedName>
        <fullName evidence="2">Uncharacterized protein</fullName>
    </submittedName>
</protein>
<name>A0AAW0SER7_SCYPA</name>
<keyword evidence="3" id="KW-1185">Reference proteome</keyword>
<dbReference type="EMBL" id="JARAKH010001582">
    <property type="protein sequence ID" value="KAK8372772.1"/>
    <property type="molecule type" value="Genomic_DNA"/>
</dbReference>
<dbReference type="AlphaFoldDB" id="A0AAW0SER7"/>
<proteinExistence type="predicted"/>
<feature type="region of interest" description="Disordered" evidence="1">
    <location>
        <begin position="36"/>
        <end position="137"/>
    </location>
</feature>